<feature type="transmembrane region" description="Helical" evidence="1">
    <location>
        <begin position="84"/>
        <end position="103"/>
    </location>
</feature>
<keyword evidence="1" id="KW-0812">Transmembrane</keyword>
<sequence>MDWVWRVFVCMAVGSMLGVFWPFIIKGFRSVSPQFSINALNTASKATKTLVFLALGLFIGVAVAALSFATFLGDPANQTSLQELGIASYFLAFSAGFAAGALFEEPLNA</sequence>
<gene>
    <name evidence="2" type="ORF">GCM10010178_84820</name>
</gene>
<dbReference type="RefSeq" id="WP_189259448.1">
    <property type="nucleotide sequence ID" value="NZ_BMRE01000075.1"/>
</dbReference>
<keyword evidence="1" id="KW-0472">Membrane</keyword>
<dbReference type="Proteomes" id="UP000649573">
    <property type="component" value="Unassembled WGS sequence"/>
</dbReference>
<reference evidence="3" key="1">
    <citation type="journal article" date="2019" name="Int. J. Syst. Evol. Microbiol.">
        <title>The Global Catalogue of Microorganisms (GCM) 10K type strain sequencing project: providing services to taxonomists for standard genome sequencing and annotation.</title>
        <authorList>
            <consortium name="The Broad Institute Genomics Platform"/>
            <consortium name="The Broad Institute Genome Sequencing Center for Infectious Disease"/>
            <person name="Wu L."/>
            <person name="Ma J."/>
        </authorList>
    </citation>
    <scope>NUCLEOTIDE SEQUENCE [LARGE SCALE GENOMIC DNA]</scope>
    <source>
        <strain evidence="3">JCM 3296</strain>
    </source>
</reference>
<protein>
    <submittedName>
        <fullName evidence="2">Uncharacterized protein</fullName>
    </submittedName>
</protein>
<evidence type="ECO:0000256" key="1">
    <source>
        <dbReference type="SAM" id="Phobius"/>
    </source>
</evidence>
<proteinExistence type="predicted"/>
<comment type="caution">
    <text evidence="2">The sequence shown here is derived from an EMBL/GenBank/DDBJ whole genome shotgun (WGS) entry which is preliminary data.</text>
</comment>
<name>A0ABQ2VD94_9PSEU</name>
<accession>A0ABQ2VD94</accession>
<evidence type="ECO:0000313" key="2">
    <source>
        <dbReference type="EMBL" id="GGU81142.1"/>
    </source>
</evidence>
<organism evidence="2 3">
    <name type="scientific">Lentzea flava</name>
    <dbReference type="NCBI Taxonomy" id="103732"/>
    <lineage>
        <taxon>Bacteria</taxon>
        <taxon>Bacillati</taxon>
        <taxon>Actinomycetota</taxon>
        <taxon>Actinomycetes</taxon>
        <taxon>Pseudonocardiales</taxon>
        <taxon>Pseudonocardiaceae</taxon>
        <taxon>Lentzea</taxon>
    </lineage>
</organism>
<feature type="transmembrane region" description="Helical" evidence="1">
    <location>
        <begin position="49"/>
        <end position="72"/>
    </location>
</feature>
<dbReference type="EMBL" id="BMRE01000075">
    <property type="protein sequence ID" value="GGU81142.1"/>
    <property type="molecule type" value="Genomic_DNA"/>
</dbReference>
<keyword evidence="1" id="KW-1133">Transmembrane helix</keyword>
<keyword evidence="3" id="KW-1185">Reference proteome</keyword>
<feature type="transmembrane region" description="Helical" evidence="1">
    <location>
        <begin position="6"/>
        <end position="28"/>
    </location>
</feature>
<evidence type="ECO:0000313" key="3">
    <source>
        <dbReference type="Proteomes" id="UP000649573"/>
    </source>
</evidence>